<dbReference type="InterPro" id="IPR021815">
    <property type="entry name" value="TsiV"/>
</dbReference>
<keyword evidence="2" id="KW-1185">Reference proteome</keyword>
<dbReference type="Pfam" id="PF11876">
    <property type="entry name" value="TsiV"/>
    <property type="match status" value="1"/>
</dbReference>
<dbReference type="Proteomes" id="UP000294856">
    <property type="component" value="Unassembled WGS sequence"/>
</dbReference>
<dbReference type="AlphaFoldDB" id="A0A4R1FP81"/>
<dbReference type="STRING" id="1210063.GCA_001612665_00064"/>
<evidence type="ECO:0000313" key="1">
    <source>
        <dbReference type="EMBL" id="TCJ96373.1"/>
    </source>
</evidence>
<gene>
    <name evidence="1" type="ORF">DFR71_2402</name>
</gene>
<reference evidence="1 2" key="1">
    <citation type="submission" date="2019-03" db="EMBL/GenBank/DDBJ databases">
        <title>Genomic Encyclopedia of Type Strains, Phase IV (KMG-IV): sequencing the most valuable type-strain genomes for metagenomic binning, comparative biology and taxonomic classification.</title>
        <authorList>
            <person name="Goeker M."/>
        </authorList>
    </citation>
    <scope>NUCLEOTIDE SEQUENCE [LARGE SCALE GENOMIC DNA]</scope>
    <source>
        <strain evidence="1 2">DSM 44684</strain>
    </source>
</reference>
<evidence type="ECO:0000313" key="2">
    <source>
        <dbReference type="Proteomes" id="UP000294856"/>
    </source>
</evidence>
<protein>
    <submittedName>
        <fullName evidence="1">Uncharacterized protein DUF3396</fullName>
    </submittedName>
</protein>
<name>A0A4R1FP81_9NOCA</name>
<comment type="caution">
    <text evidence="1">The sequence shown here is derived from an EMBL/GenBank/DDBJ whole genome shotgun (WGS) entry which is preliminary data.</text>
</comment>
<dbReference type="EMBL" id="SMFR01000002">
    <property type="protein sequence ID" value="TCJ96373.1"/>
    <property type="molecule type" value="Genomic_DNA"/>
</dbReference>
<sequence>MTRLPDTIGSRGGRARVTTWQYPSVPEFPPRLRAHVEIGVPVLRDGWVAVFYLPDSCDRHRAAVAESVAEYLRLVDSPDLRLTIDEEGYPVALTDAEIAERLAYVAKPSGESVGLSLMDRKNGVSGHRLRYMGFGADDPIAGPEATSLLLLTYTSETVERLGLERFARFHDELADRLPLSTGYVSPAFLAATGAGEPAAFEVIRAIWREHPCLDIPYISLDWMLLGDRIRGAYWLNYLAPGTVDPSTDPDLLVRELSSGTMAIQVDGPPDGDPAPYRRLAESFAPRAFRPTIPFPEFDAEEIAAWFARFDPS</sequence>
<organism evidence="1 2">
    <name type="scientific">Nocardia alba</name>
    <dbReference type="NCBI Taxonomy" id="225051"/>
    <lineage>
        <taxon>Bacteria</taxon>
        <taxon>Bacillati</taxon>
        <taxon>Actinomycetota</taxon>
        <taxon>Actinomycetes</taxon>
        <taxon>Mycobacteriales</taxon>
        <taxon>Nocardiaceae</taxon>
        <taxon>Nocardia</taxon>
    </lineage>
</organism>
<accession>A0A4R1FP81</accession>
<proteinExistence type="predicted"/>